<dbReference type="Proteomes" id="UP000253318">
    <property type="component" value="Unassembled WGS sequence"/>
</dbReference>
<dbReference type="RefSeq" id="WP_114399233.1">
    <property type="nucleotide sequence ID" value="NZ_QEIM01000114.1"/>
</dbReference>
<gene>
    <name evidence="2" type="ORF">DEF24_14915</name>
</gene>
<protein>
    <submittedName>
        <fullName evidence="2">Uncharacterized protein</fullName>
    </submittedName>
</protein>
<keyword evidence="3" id="KW-1185">Reference proteome</keyword>
<evidence type="ECO:0000313" key="3">
    <source>
        <dbReference type="Proteomes" id="UP000253318"/>
    </source>
</evidence>
<comment type="caution">
    <text evidence="2">The sequence shown here is derived from an EMBL/GenBank/DDBJ whole genome shotgun (WGS) entry which is preliminary data.</text>
</comment>
<name>A0A368T3Y9_9ACTN</name>
<evidence type="ECO:0000256" key="1">
    <source>
        <dbReference type="SAM" id="MobiDB-lite"/>
    </source>
</evidence>
<dbReference type="OrthoDB" id="3429333at2"/>
<reference evidence="2 3" key="1">
    <citation type="submission" date="2018-04" db="EMBL/GenBank/DDBJ databases">
        <title>Novel actinobacteria from marine sediment.</title>
        <authorList>
            <person name="Ng Z.Y."/>
            <person name="Tan G.Y.A."/>
        </authorList>
    </citation>
    <scope>NUCLEOTIDE SEQUENCE [LARGE SCALE GENOMIC DNA]</scope>
    <source>
        <strain evidence="2 3">TPS81</strain>
    </source>
</reference>
<accession>A0A368T3Y9</accession>
<feature type="region of interest" description="Disordered" evidence="1">
    <location>
        <begin position="35"/>
        <end position="75"/>
    </location>
</feature>
<feature type="compositionally biased region" description="Basic and acidic residues" evidence="1">
    <location>
        <begin position="51"/>
        <end position="71"/>
    </location>
</feature>
<organism evidence="2 3">
    <name type="scientific">Marinitenerispora sediminis</name>
    <dbReference type="NCBI Taxonomy" id="1931232"/>
    <lineage>
        <taxon>Bacteria</taxon>
        <taxon>Bacillati</taxon>
        <taxon>Actinomycetota</taxon>
        <taxon>Actinomycetes</taxon>
        <taxon>Streptosporangiales</taxon>
        <taxon>Nocardiopsidaceae</taxon>
        <taxon>Marinitenerispora</taxon>
    </lineage>
</organism>
<proteinExistence type="predicted"/>
<evidence type="ECO:0000313" key="2">
    <source>
        <dbReference type="EMBL" id="RCV57667.1"/>
    </source>
</evidence>
<sequence>MATALHRPDVRQRLVETAQGETWALRMECPHPDCEPGPAHAGVSRQAMARAEADVEAHRQEVAPPEGERCRDPRRHRTRQWWDHCTLCADQLALPGMEPDALTAEAAA</sequence>
<dbReference type="AlphaFoldDB" id="A0A368T3Y9"/>
<dbReference type="EMBL" id="QEIN01000109">
    <property type="protein sequence ID" value="RCV57667.1"/>
    <property type="molecule type" value="Genomic_DNA"/>
</dbReference>